<comment type="function">
    <text evidence="8">Involved in peptidoglycan biosynthesis. Transports lipid-linked peptidoglycan precursors from the inner to the outer leaflet of the cytoplasmic membrane.</text>
</comment>
<dbReference type="Pfam" id="PF03023">
    <property type="entry name" value="MurJ"/>
    <property type="match status" value="1"/>
</dbReference>
<reference evidence="12" key="1">
    <citation type="journal article" date="2019" name="Int. J. Syst. Evol. Microbiol.">
        <title>The Global Catalogue of Microorganisms (GCM) 10K type strain sequencing project: providing services to taxonomists for standard genome sequencing and annotation.</title>
        <authorList>
            <consortium name="The Broad Institute Genomics Platform"/>
            <consortium name="The Broad Institute Genome Sequencing Center for Infectious Disease"/>
            <person name="Wu L."/>
            <person name="Ma J."/>
        </authorList>
    </citation>
    <scope>NUCLEOTIDE SEQUENCE [LARGE SCALE GENOMIC DNA]</scope>
    <source>
        <strain evidence="12">KCTC 42248</strain>
    </source>
</reference>
<dbReference type="RefSeq" id="WP_380867660.1">
    <property type="nucleotide sequence ID" value="NZ_JBHUMA010000004.1"/>
</dbReference>
<keyword evidence="2" id="KW-1003">Cell membrane</keyword>
<sequence>MRKAASLLFLLKFLKAPLSIITLSLTAKYFGVSLDRDIWLLSFSFIIMIDLAIWGPINETFRAKFITIKESEGEIAALEHTRSLLAYIFLGSLLVVLLMEIFAPMIASWIAPNFTEEESKSLTSMLRWVSPILLFNQFVLLGNSILNAYEIFYAPELAAFISQGANILLLILLAPYIGIYSLLFSTALSSFFQIAFLIFYYRKLRIPIFKRQTIKFEHFWFFFLFAVPFFIPYFFGQLNGIIEKSIASTLGTGVVSTIDYARRVPDIINGVLISVVLTIVVPLLTKNFVRKDEDSFNANFMSSFQLGLFLLMAFVAFMATGSMHLNTLLYTSNSISFDAMKDITDLSVLYAGALIAIFLYLLFGMCMISVGKSKLYAVLGAGAQVFIILLNMLLVERVGMYTFPLSIFVAHFVSAIVMAYNYPYDKKQIAVEFIRYVLFGVVLSIGVYYSYASLVYMYTLNNIIFEIIIIGVIQILLMLVMGYLFQIKEFVDLHHKAKAVLTKFTR</sequence>
<evidence type="ECO:0000256" key="8">
    <source>
        <dbReference type="ARBA" id="ARBA00060041"/>
    </source>
</evidence>
<evidence type="ECO:0000256" key="9">
    <source>
        <dbReference type="ARBA" id="ARBA00061532"/>
    </source>
</evidence>
<comment type="subcellular location">
    <subcellularLocation>
        <location evidence="1">Cell membrane</location>
        <topology evidence="1">Multi-pass membrane protein</topology>
    </subcellularLocation>
</comment>
<protein>
    <submittedName>
        <fullName evidence="11">Lipid II flippase MurJ</fullName>
    </submittedName>
</protein>
<name>A0ABW5NI38_9SPHI</name>
<feature type="transmembrane region" description="Helical" evidence="10">
    <location>
        <begin position="306"/>
        <end position="328"/>
    </location>
</feature>
<feature type="transmembrane region" description="Helical" evidence="10">
    <location>
        <begin position="375"/>
        <end position="395"/>
    </location>
</feature>
<evidence type="ECO:0000313" key="12">
    <source>
        <dbReference type="Proteomes" id="UP001597393"/>
    </source>
</evidence>
<evidence type="ECO:0000256" key="4">
    <source>
        <dbReference type="ARBA" id="ARBA00022960"/>
    </source>
</evidence>
<keyword evidence="7 10" id="KW-0472">Membrane</keyword>
<gene>
    <name evidence="11" type="ORF">ACFSQ3_03865</name>
</gene>
<evidence type="ECO:0000256" key="1">
    <source>
        <dbReference type="ARBA" id="ARBA00004651"/>
    </source>
</evidence>
<evidence type="ECO:0000313" key="11">
    <source>
        <dbReference type="EMBL" id="MFD2598080.1"/>
    </source>
</evidence>
<comment type="caution">
    <text evidence="11">The sequence shown here is derived from an EMBL/GenBank/DDBJ whole genome shotgun (WGS) entry which is preliminary data.</text>
</comment>
<accession>A0ABW5NI38</accession>
<feature type="transmembrane region" description="Helical" evidence="10">
    <location>
        <begin position="267"/>
        <end position="285"/>
    </location>
</feature>
<feature type="transmembrane region" description="Helical" evidence="10">
    <location>
        <begin position="401"/>
        <end position="421"/>
    </location>
</feature>
<evidence type="ECO:0000256" key="5">
    <source>
        <dbReference type="ARBA" id="ARBA00022984"/>
    </source>
</evidence>
<feature type="transmembrane region" description="Helical" evidence="10">
    <location>
        <begin position="84"/>
        <end position="106"/>
    </location>
</feature>
<feature type="transmembrane region" description="Helical" evidence="10">
    <location>
        <begin position="433"/>
        <end position="451"/>
    </location>
</feature>
<evidence type="ECO:0000256" key="6">
    <source>
        <dbReference type="ARBA" id="ARBA00022989"/>
    </source>
</evidence>
<feature type="transmembrane region" description="Helical" evidence="10">
    <location>
        <begin position="179"/>
        <end position="199"/>
    </location>
</feature>
<dbReference type="InterPro" id="IPR004268">
    <property type="entry name" value="MurJ"/>
</dbReference>
<feature type="transmembrane region" description="Helical" evidence="10">
    <location>
        <begin position="126"/>
        <end position="146"/>
    </location>
</feature>
<feature type="transmembrane region" description="Helical" evidence="10">
    <location>
        <begin position="38"/>
        <end position="57"/>
    </location>
</feature>
<comment type="similarity">
    <text evidence="9">Belongs to the MurJ/MviN family.</text>
</comment>
<keyword evidence="3 10" id="KW-0812">Transmembrane</keyword>
<dbReference type="Proteomes" id="UP001597393">
    <property type="component" value="Unassembled WGS sequence"/>
</dbReference>
<keyword evidence="12" id="KW-1185">Reference proteome</keyword>
<dbReference type="InterPro" id="IPR051050">
    <property type="entry name" value="Lipid_II_flippase_MurJ/MviN"/>
</dbReference>
<organism evidence="11 12">
    <name type="scientific">Sphingobacterium corticis</name>
    <dbReference type="NCBI Taxonomy" id="1812823"/>
    <lineage>
        <taxon>Bacteria</taxon>
        <taxon>Pseudomonadati</taxon>
        <taxon>Bacteroidota</taxon>
        <taxon>Sphingobacteriia</taxon>
        <taxon>Sphingobacteriales</taxon>
        <taxon>Sphingobacteriaceae</taxon>
        <taxon>Sphingobacterium</taxon>
    </lineage>
</organism>
<keyword evidence="6 10" id="KW-1133">Transmembrane helix</keyword>
<feature type="transmembrane region" description="Helical" evidence="10">
    <location>
        <begin position="219"/>
        <end position="235"/>
    </location>
</feature>
<feature type="transmembrane region" description="Helical" evidence="10">
    <location>
        <begin position="153"/>
        <end position="173"/>
    </location>
</feature>
<dbReference type="PANTHER" id="PTHR47019:SF1">
    <property type="entry name" value="LIPID II FLIPPASE MURJ"/>
    <property type="match status" value="1"/>
</dbReference>
<evidence type="ECO:0000256" key="7">
    <source>
        <dbReference type="ARBA" id="ARBA00023136"/>
    </source>
</evidence>
<evidence type="ECO:0000256" key="3">
    <source>
        <dbReference type="ARBA" id="ARBA00022692"/>
    </source>
</evidence>
<proteinExistence type="inferred from homology"/>
<feature type="transmembrane region" description="Helical" evidence="10">
    <location>
        <begin position="463"/>
        <end position="485"/>
    </location>
</feature>
<keyword evidence="5" id="KW-0573">Peptidoglycan synthesis</keyword>
<dbReference type="PANTHER" id="PTHR47019">
    <property type="entry name" value="LIPID II FLIPPASE MURJ"/>
    <property type="match status" value="1"/>
</dbReference>
<keyword evidence="4" id="KW-0133">Cell shape</keyword>
<evidence type="ECO:0000256" key="2">
    <source>
        <dbReference type="ARBA" id="ARBA00022475"/>
    </source>
</evidence>
<evidence type="ECO:0000256" key="10">
    <source>
        <dbReference type="SAM" id="Phobius"/>
    </source>
</evidence>
<feature type="transmembrane region" description="Helical" evidence="10">
    <location>
        <begin position="348"/>
        <end position="368"/>
    </location>
</feature>
<dbReference type="EMBL" id="JBHUMA010000004">
    <property type="protein sequence ID" value="MFD2598080.1"/>
    <property type="molecule type" value="Genomic_DNA"/>
</dbReference>